<protein>
    <submittedName>
        <fullName evidence="1">Uncharacterized protein</fullName>
    </submittedName>
</protein>
<evidence type="ECO:0000313" key="1">
    <source>
        <dbReference type="EMBL" id="CAL1361657.1"/>
    </source>
</evidence>
<keyword evidence="2" id="KW-1185">Reference proteome</keyword>
<name>A0AAV2CYP4_9ROSI</name>
<proteinExistence type="predicted"/>
<evidence type="ECO:0000313" key="2">
    <source>
        <dbReference type="Proteomes" id="UP001497516"/>
    </source>
</evidence>
<dbReference type="Proteomes" id="UP001497516">
    <property type="component" value="Chromosome 10"/>
</dbReference>
<dbReference type="EMBL" id="OZ034814">
    <property type="protein sequence ID" value="CAL1361657.1"/>
    <property type="molecule type" value="Genomic_DNA"/>
</dbReference>
<reference evidence="1 2" key="1">
    <citation type="submission" date="2024-04" db="EMBL/GenBank/DDBJ databases">
        <authorList>
            <person name="Fracassetti M."/>
        </authorList>
    </citation>
    <scope>NUCLEOTIDE SEQUENCE [LARGE SCALE GENOMIC DNA]</scope>
</reference>
<organism evidence="1 2">
    <name type="scientific">Linum trigynum</name>
    <dbReference type="NCBI Taxonomy" id="586398"/>
    <lineage>
        <taxon>Eukaryota</taxon>
        <taxon>Viridiplantae</taxon>
        <taxon>Streptophyta</taxon>
        <taxon>Embryophyta</taxon>
        <taxon>Tracheophyta</taxon>
        <taxon>Spermatophyta</taxon>
        <taxon>Magnoliopsida</taxon>
        <taxon>eudicotyledons</taxon>
        <taxon>Gunneridae</taxon>
        <taxon>Pentapetalae</taxon>
        <taxon>rosids</taxon>
        <taxon>fabids</taxon>
        <taxon>Malpighiales</taxon>
        <taxon>Linaceae</taxon>
        <taxon>Linum</taxon>
    </lineage>
</organism>
<sequence>MPLSLFNRVKTDIIQHDSYFQQGQDAAGRPSFSPEQKITTSLRMLANGCSADSIDETFDMGETTVLHCMRKFCNVIICIYGPEYLRAPNVEDLCHLLDHSKRRGFPGMIGSIDCMHWQWKNCSMA</sequence>
<gene>
    <name evidence="1" type="ORF">LTRI10_LOCUS9022</name>
</gene>
<dbReference type="PANTHER" id="PTHR47150:SF5">
    <property type="entry name" value="OS07G0546750 PROTEIN"/>
    <property type="match status" value="1"/>
</dbReference>
<dbReference type="AlphaFoldDB" id="A0AAV2CYP4"/>
<accession>A0AAV2CYP4</accession>
<dbReference type="InterPro" id="IPR006912">
    <property type="entry name" value="Harbinger_derived_prot"/>
</dbReference>
<dbReference type="PANTHER" id="PTHR47150">
    <property type="entry name" value="OS12G0169200 PROTEIN"/>
    <property type="match status" value="1"/>
</dbReference>
<dbReference type="Pfam" id="PF04827">
    <property type="entry name" value="Plant_tran"/>
    <property type="match status" value="1"/>
</dbReference>